<dbReference type="STRING" id="38772.ENSGAGP00000013838"/>
<feature type="region of interest" description="Disordered" evidence="2">
    <location>
        <begin position="224"/>
        <end position="252"/>
    </location>
</feature>
<reference evidence="4" key="1">
    <citation type="journal article" date="2017" name="PLoS ONE">
        <title>The Agassiz's desert tortoise genome provides a resource for the conservation of a threatened species.</title>
        <authorList>
            <person name="Tollis M."/>
            <person name="DeNardo D.F."/>
            <person name="Cornelius J.A."/>
            <person name="Dolby G.A."/>
            <person name="Edwards T."/>
            <person name="Henen B.T."/>
            <person name="Karl A.E."/>
            <person name="Murphy R.W."/>
            <person name="Kusumi K."/>
        </authorList>
    </citation>
    <scope>NUCLEOTIDE SEQUENCE [LARGE SCALE GENOMIC DNA]</scope>
</reference>
<accession>A0A452HG87</accession>
<evidence type="ECO:0000313" key="4">
    <source>
        <dbReference type="Proteomes" id="UP000291020"/>
    </source>
</evidence>
<reference evidence="3" key="3">
    <citation type="submission" date="2025-09" db="UniProtKB">
        <authorList>
            <consortium name="Ensembl"/>
        </authorList>
    </citation>
    <scope>IDENTIFICATION</scope>
</reference>
<evidence type="ECO:0000313" key="3">
    <source>
        <dbReference type="Ensembl" id="ENSGAGP00000013838.1"/>
    </source>
</evidence>
<name>A0A452HG87_9SAUR</name>
<dbReference type="PANTHER" id="PTHR23313">
    <property type="entry name" value="TSEC1-RELATED"/>
    <property type="match status" value="1"/>
</dbReference>
<feature type="coiled-coil region" evidence="1">
    <location>
        <begin position="154"/>
        <end position="185"/>
    </location>
</feature>
<dbReference type="Ensembl" id="ENSGAGT00000015845.1">
    <property type="protein sequence ID" value="ENSGAGP00000013838.1"/>
    <property type="gene ID" value="ENSGAGG00000010548.1"/>
</dbReference>
<protein>
    <submittedName>
        <fullName evidence="3">Uncharacterized protein</fullName>
    </submittedName>
</protein>
<keyword evidence="4" id="KW-1185">Reference proteome</keyword>
<reference evidence="3" key="2">
    <citation type="submission" date="2025-08" db="UniProtKB">
        <authorList>
            <consortium name="Ensembl"/>
        </authorList>
    </citation>
    <scope>IDENTIFICATION</scope>
</reference>
<dbReference type="PANTHER" id="PTHR23313:SF0">
    <property type="entry name" value="TESTIS-EXPRESSED PROTEIN 9"/>
    <property type="match status" value="1"/>
</dbReference>
<feature type="coiled-coil region" evidence="1">
    <location>
        <begin position="315"/>
        <end position="465"/>
    </location>
</feature>
<evidence type="ECO:0000256" key="1">
    <source>
        <dbReference type="SAM" id="Coils"/>
    </source>
</evidence>
<keyword evidence="1" id="KW-0175">Coiled coil</keyword>
<sequence>MPMSEMVAVGSRVELQGGAPHCPPKEQSPEPITGGHPRINPSSPGRRPEPTPRGGHGRGLHRPALLRFGAARPRSPSRQAETRDDLTPLPAQGCIRLPSESDATQRPLSRDKMAAGRGSGARRGAGCGSAGVWKSHRILPHPAMPKETLMHGDFLAKEEEYKRLNAELEAKTAELVRQAEEVIRDQQEMLSVPVSTQVKLCEDDNKQLRDVLSPELPILTFSHIKQPKKKSGSMSTAQNRPHSGSKVKRTTSSAKLRSVDVKAADDVAILEDFTDFSLAKTISKIEGKLEEGDLLESLGDIIPSVGNEIGTEAQIRFLKAKLRVMQEELDSIVRECSKKDDENRHLNSRVKETEEEHARLQRTLSTQQFQIEKYKMLSEEANRKSEGLQQQLTAVEKELENLKRIQKQASTSQSATEVRLNRALEEAERYKMELNKLKQSNKDIANQEHKKFEELKIANKRLEKQKGELMTGFKKQLKLIDILKRQKMHIEAAKMLSFTEEEFMKALEWGNS</sequence>
<proteinExistence type="predicted"/>
<feature type="compositionally biased region" description="Gly residues" evidence="2">
    <location>
        <begin position="117"/>
        <end position="129"/>
    </location>
</feature>
<dbReference type="SUPFAM" id="SSF57997">
    <property type="entry name" value="Tropomyosin"/>
    <property type="match status" value="1"/>
</dbReference>
<organism evidence="3 4">
    <name type="scientific">Gopherus agassizii</name>
    <name type="common">Agassiz's desert tortoise</name>
    <dbReference type="NCBI Taxonomy" id="38772"/>
    <lineage>
        <taxon>Eukaryota</taxon>
        <taxon>Metazoa</taxon>
        <taxon>Chordata</taxon>
        <taxon>Craniata</taxon>
        <taxon>Vertebrata</taxon>
        <taxon>Euteleostomi</taxon>
        <taxon>Archelosauria</taxon>
        <taxon>Testudinata</taxon>
        <taxon>Testudines</taxon>
        <taxon>Cryptodira</taxon>
        <taxon>Durocryptodira</taxon>
        <taxon>Testudinoidea</taxon>
        <taxon>Testudinidae</taxon>
        <taxon>Gopherus</taxon>
    </lineage>
</organism>
<feature type="compositionally biased region" description="Polar residues" evidence="2">
    <location>
        <begin position="232"/>
        <end position="242"/>
    </location>
</feature>
<feature type="region of interest" description="Disordered" evidence="2">
    <location>
        <begin position="1"/>
        <end position="130"/>
    </location>
</feature>
<dbReference type="Proteomes" id="UP000291020">
    <property type="component" value="Unassembled WGS sequence"/>
</dbReference>
<dbReference type="AlphaFoldDB" id="A0A452HG87"/>
<evidence type="ECO:0000256" key="2">
    <source>
        <dbReference type="SAM" id="MobiDB-lite"/>
    </source>
</evidence>